<evidence type="ECO:0000256" key="3">
    <source>
        <dbReference type="ARBA" id="ARBA00022553"/>
    </source>
</evidence>
<dbReference type="Pfam" id="PF17838">
    <property type="entry name" value="PH_16"/>
    <property type="match status" value="1"/>
</dbReference>
<name>A0A0L0CG99_LUCCU</name>
<evidence type="ECO:0000256" key="5">
    <source>
        <dbReference type="ARBA" id="ARBA00023054"/>
    </source>
</evidence>
<feature type="region of interest" description="Disordered" evidence="7">
    <location>
        <begin position="1397"/>
        <end position="1424"/>
    </location>
</feature>
<dbReference type="Proteomes" id="UP000037069">
    <property type="component" value="Unassembled WGS sequence"/>
</dbReference>
<dbReference type="PANTHER" id="PTHR13944">
    <property type="entry name" value="AGAP007712-PA"/>
    <property type="match status" value="1"/>
</dbReference>
<feature type="region of interest" description="Disordered" evidence="7">
    <location>
        <begin position="1499"/>
        <end position="1541"/>
    </location>
</feature>
<feature type="compositionally biased region" description="Low complexity" evidence="7">
    <location>
        <begin position="126"/>
        <end position="146"/>
    </location>
</feature>
<organism evidence="10 11">
    <name type="scientific">Lucilia cuprina</name>
    <name type="common">Green bottle fly</name>
    <name type="synonym">Australian sheep blowfly</name>
    <dbReference type="NCBI Taxonomy" id="7375"/>
    <lineage>
        <taxon>Eukaryota</taxon>
        <taxon>Metazoa</taxon>
        <taxon>Ecdysozoa</taxon>
        <taxon>Arthropoda</taxon>
        <taxon>Hexapoda</taxon>
        <taxon>Insecta</taxon>
        <taxon>Pterygota</taxon>
        <taxon>Neoptera</taxon>
        <taxon>Endopterygota</taxon>
        <taxon>Diptera</taxon>
        <taxon>Brachycera</taxon>
        <taxon>Muscomorpha</taxon>
        <taxon>Oestroidea</taxon>
        <taxon>Calliphoridae</taxon>
        <taxon>Luciliinae</taxon>
        <taxon>Lucilia</taxon>
    </lineage>
</organism>
<dbReference type="SMART" id="SM00233">
    <property type="entry name" value="PH"/>
    <property type="match status" value="1"/>
</dbReference>
<sequence length="1541" mass="170469">MDNNAVQSISTTTTVADDSDNDEVTDFLNSNSSPNALTPLSTIATTITTTTTFSTTTTNTNTTTETSTLNTTITSFNNVVENSKANLNNINRTNTVESQNYCIPVINTPPPNNNQQHSIQSRQSALTSSSLSSSNNNNNNNNTFNSQHLLANKNDNNMIPIINVTPHSPANVSKYNNIFEDTLSQLQNIRESVVQMKNSSTHMNDSLSNYGLVNATILSASLPDLSATGNGGGGSSGIGPYGPLAAHFVMWSPQQQQQYLLNADRRKSWTGIDDLTAGGDCTNKSVSLSSLDSEEQETIRVTEQRRRSARNSTGGISTHSLNEAELARDFERIAAKRSLATEIISRIPLQKSISTSSIVAKEDIKAIARHLTDSEDENQSLLRAHAKIEVYDNVEKRRKRGSLFFRKKKDKTKMKSIGGQVANCDVCGVSLSLGTLKDHQLECKGGGSGSGGKKGSTAGLVGGLTKKSDKNDMGQDFYDGTEQNSNYNDDNTPLIRSEFLNDAPIEAHDLKADPALGICLKEHDSWSPGIPKDILKTLKDTQIKRQEHIYEFIMTEKHHCQTLLVMQKVFVESMERYFPTLNCNKMFPRLQELTELHCGFLKKLRLKQKEHFVVDSIADILLEFFSLEKAQHLRLAYGEFCANHRSALEQFKSCMTSRDPTFSEWYKHCLTNPLLKKKGIPECILFVTQRLTKYPLLIEPLLKSAREDKLECDKLQHALALVKELLVDVDACVAEKELRERQIDIYNRIDNKSFAIYKNKPFRKTDVGVESKRRLKFEGLATLMQGRSKMQLVLVVVLTDCLCFLNENSAHNKYMFFTPEHKAGVVPLQKLLIREKAGTESRGIYIISSNPLFPEMYELKVQTPKDKNVWIQSIRQAVLDCPSSDVIESEDLTHEEKLRIGVNKREIIEKIRQKDIEQAILLEEKILLQLNLIQKDQKLFAEQQPQEQQSQQQITNASNMSAAQFLTTFGSYKDLSVGADCDTGELWKKVLNTVQDITQLASTVYTAATGQPVSRSVSSVGEKHSDTYNSPTLPKRAETFAGFDEKRSKNNFPCRADKLGTLQVLSPRLQELEETKKETKNSSIISTLLATAGGETDTQICDTLNPSGGSQAVTKDNNLALLQVTHNLHTLLCIISQQMTTIQSLQLQLALYRESPRASYTHNDQLEELRNLQDKLQEEKTVWMRQREQQEQELNEKKEALDKMQEQINAQQEDIKQQREQLYRKMEVLSSQGLLISPNTPLNISTQLLQSSTANNVNELDNDVHDSNSASNVHDLTANTVSSNANACNTPTLTSVASTVDRRKDKWRTASTISKTPPVNLLSATNAPKTQANVVKQKIPMKLSSLSSTTSNSSSNAGAANKVDKSNSFTTNNHYNSSSSSAAGVTQMFPLKLADKRNNSSTPLASQLIPQHSRTGSSPAIIQHPQTTHNNAVNLTSPTPPSSAGVIRTDSSATFTYGQRYSLGSTNAAVTSTPTSSRIISHTSAAQTKIPHMSNLTAAASTTSLPSSSNPATSSSTAAATAATSNRPNVQTKPEEEEIYF</sequence>
<evidence type="ECO:0000313" key="10">
    <source>
        <dbReference type="EMBL" id="KNC31413.1"/>
    </source>
</evidence>
<dbReference type="STRING" id="7375.A0A0L0CG99"/>
<keyword evidence="5 6" id="KW-0175">Coiled coil</keyword>
<evidence type="ECO:0000256" key="4">
    <source>
        <dbReference type="ARBA" id="ARBA00022771"/>
    </source>
</evidence>
<dbReference type="Pfam" id="PF00621">
    <property type="entry name" value="RhoGEF"/>
    <property type="match status" value="1"/>
</dbReference>
<dbReference type="Gene3D" id="2.30.29.30">
    <property type="entry name" value="Pleckstrin-homology domain (PH domain)/Phosphotyrosine-binding domain (PTB)"/>
    <property type="match status" value="1"/>
</dbReference>
<keyword evidence="4" id="KW-0479">Metal-binding</keyword>
<dbReference type="SUPFAM" id="SSF48065">
    <property type="entry name" value="DBL homology domain (DH-domain)"/>
    <property type="match status" value="1"/>
</dbReference>
<dbReference type="InterPro" id="IPR051632">
    <property type="entry name" value="Rho_GEF"/>
</dbReference>
<reference evidence="10 11" key="1">
    <citation type="journal article" date="2015" name="Nat. Commun.">
        <title>Lucilia cuprina genome unlocks parasitic fly biology to underpin future interventions.</title>
        <authorList>
            <person name="Anstead C.A."/>
            <person name="Korhonen P.K."/>
            <person name="Young N.D."/>
            <person name="Hall R.S."/>
            <person name="Jex A.R."/>
            <person name="Murali S.C."/>
            <person name="Hughes D.S."/>
            <person name="Lee S.F."/>
            <person name="Perry T."/>
            <person name="Stroehlein A.J."/>
            <person name="Ansell B.R."/>
            <person name="Breugelmans B."/>
            <person name="Hofmann A."/>
            <person name="Qu J."/>
            <person name="Dugan S."/>
            <person name="Lee S.L."/>
            <person name="Chao H."/>
            <person name="Dinh H."/>
            <person name="Han Y."/>
            <person name="Doddapaneni H.V."/>
            <person name="Worley K.C."/>
            <person name="Muzny D.M."/>
            <person name="Ioannidis P."/>
            <person name="Waterhouse R.M."/>
            <person name="Zdobnov E.M."/>
            <person name="James P.J."/>
            <person name="Bagnall N.H."/>
            <person name="Kotze A.C."/>
            <person name="Gibbs R.A."/>
            <person name="Richards S."/>
            <person name="Batterham P."/>
            <person name="Gasser R.B."/>
        </authorList>
    </citation>
    <scope>NUCLEOTIDE SEQUENCE [LARGE SCALE GENOMIC DNA]</scope>
    <source>
        <strain evidence="10 11">LS</strain>
        <tissue evidence="10">Full body</tissue>
    </source>
</reference>
<feature type="compositionally biased region" description="Polar residues" evidence="7">
    <location>
        <begin position="115"/>
        <end position="125"/>
    </location>
</feature>
<dbReference type="InterPro" id="IPR035899">
    <property type="entry name" value="DBL_dom_sf"/>
</dbReference>
<feature type="compositionally biased region" description="Polar residues" evidence="7">
    <location>
        <begin position="481"/>
        <end position="490"/>
    </location>
</feature>
<evidence type="ECO:0000256" key="6">
    <source>
        <dbReference type="SAM" id="Coils"/>
    </source>
</evidence>
<keyword evidence="4" id="KW-0862">Zinc</keyword>
<evidence type="ECO:0000259" key="9">
    <source>
        <dbReference type="PROSITE" id="PS50010"/>
    </source>
</evidence>
<comment type="subcellular location">
    <subcellularLocation>
        <location evidence="1">Cytoplasm</location>
    </subcellularLocation>
</comment>
<keyword evidence="3" id="KW-0597">Phosphoprotein</keyword>
<keyword evidence="4" id="KW-0863">Zinc-finger</keyword>
<evidence type="ECO:0000259" key="8">
    <source>
        <dbReference type="PROSITE" id="PS50003"/>
    </source>
</evidence>
<dbReference type="FunFam" id="2.30.29.30:FF:000410">
    <property type="entry name" value="A-kinase anchor protein 13"/>
    <property type="match status" value="1"/>
</dbReference>
<feature type="compositionally biased region" description="Low complexity" evidence="7">
    <location>
        <begin position="1499"/>
        <end position="1525"/>
    </location>
</feature>
<keyword evidence="11" id="KW-1185">Reference proteome</keyword>
<feature type="region of interest" description="Disordered" evidence="7">
    <location>
        <begin position="105"/>
        <end position="148"/>
    </location>
</feature>
<dbReference type="GO" id="GO:0035023">
    <property type="term" value="P:regulation of Rho protein signal transduction"/>
    <property type="evidence" value="ECO:0007669"/>
    <property type="project" value="TreeGrafter"/>
</dbReference>
<dbReference type="GO" id="GO:0005737">
    <property type="term" value="C:cytoplasm"/>
    <property type="evidence" value="ECO:0007669"/>
    <property type="project" value="UniProtKB-SubCell"/>
</dbReference>
<dbReference type="SMART" id="SM00325">
    <property type="entry name" value="RhoGEF"/>
    <property type="match status" value="1"/>
</dbReference>
<dbReference type="PROSITE" id="PS50010">
    <property type="entry name" value="DH_2"/>
    <property type="match status" value="1"/>
</dbReference>
<feature type="region of interest" description="Disordered" evidence="7">
    <location>
        <begin position="1"/>
        <end position="22"/>
    </location>
</feature>
<accession>A0A0L0CG99</accession>
<feature type="compositionally biased region" description="Low complexity" evidence="7">
    <location>
        <begin position="1366"/>
        <end position="1381"/>
    </location>
</feature>
<comment type="caution">
    <text evidence="10">The sequence shown here is derived from an EMBL/GenBank/DDBJ whole genome shotgun (WGS) entry which is preliminary data.</text>
</comment>
<dbReference type="CDD" id="cd00160">
    <property type="entry name" value="RhoGEF"/>
    <property type="match status" value="1"/>
</dbReference>
<protein>
    <recommendedName>
        <fullName evidence="12">DH domain-containing protein</fullName>
    </recommendedName>
</protein>
<dbReference type="GO" id="GO:0005085">
    <property type="term" value="F:guanyl-nucleotide exchange factor activity"/>
    <property type="evidence" value="ECO:0007669"/>
    <property type="project" value="InterPro"/>
</dbReference>
<dbReference type="InterPro" id="IPR001849">
    <property type="entry name" value="PH_domain"/>
</dbReference>
<feature type="compositionally biased region" description="Polar residues" evidence="7">
    <location>
        <begin position="1"/>
        <end position="16"/>
    </location>
</feature>
<feature type="domain" description="DH" evidence="9">
    <location>
        <begin position="544"/>
        <end position="732"/>
    </location>
</feature>
<dbReference type="PANTHER" id="PTHR13944:SF21">
    <property type="entry name" value="CYSTS, ISOFORM C"/>
    <property type="match status" value="1"/>
</dbReference>
<feature type="region of interest" description="Disordered" evidence="7">
    <location>
        <begin position="1345"/>
        <end position="1383"/>
    </location>
</feature>
<keyword evidence="2" id="KW-0963">Cytoplasm</keyword>
<feature type="compositionally biased region" description="Gly residues" evidence="7">
    <location>
        <begin position="445"/>
        <end position="454"/>
    </location>
</feature>
<dbReference type="PROSITE" id="PS50003">
    <property type="entry name" value="PH_DOMAIN"/>
    <property type="match status" value="1"/>
</dbReference>
<evidence type="ECO:0000313" key="11">
    <source>
        <dbReference type="Proteomes" id="UP000037069"/>
    </source>
</evidence>
<evidence type="ECO:0000256" key="1">
    <source>
        <dbReference type="ARBA" id="ARBA00004496"/>
    </source>
</evidence>
<feature type="region of interest" description="Disordered" evidence="7">
    <location>
        <begin position="471"/>
        <end position="490"/>
    </location>
</feature>
<dbReference type="Gene3D" id="1.20.900.10">
    <property type="entry name" value="Dbl homology (DH) domain"/>
    <property type="match status" value="1"/>
</dbReference>
<dbReference type="EMBL" id="JRES01000422">
    <property type="protein sequence ID" value="KNC31413.1"/>
    <property type="molecule type" value="Genomic_DNA"/>
</dbReference>
<evidence type="ECO:0000256" key="2">
    <source>
        <dbReference type="ARBA" id="ARBA00022490"/>
    </source>
</evidence>
<dbReference type="InterPro" id="IPR000219">
    <property type="entry name" value="DH_dom"/>
</dbReference>
<dbReference type="OrthoDB" id="28045at2759"/>
<proteinExistence type="predicted"/>
<feature type="compositionally biased region" description="Low complexity" evidence="7">
    <location>
        <begin position="1345"/>
        <end position="1356"/>
    </location>
</feature>
<dbReference type="InterPro" id="IPR041020">
    <property type="entry name" value="PH_16"/>
</dbReference>
<evidence type="ECO:0008006" key="12">
    <source>
        <dbReference type="Google" id="ProtNLM"/>
    </source>
</evidence>
<dbReference type="SUPFAM" id="SSF50729">
    <property type="entry name" value="PH domain-like"/>
    <property type="match status" value="1"/>
</dbReference>
<gene>
    <name evidence="10" type="ORF">FF38_07134</name>
</gene>
<feature type="region of interest" description="Disordered" evidence="7">
    <location>
        <begin position="445"/>
        <end position="465"/>
    </location>
</feature>
<evidence type="ECO:0000256" key="7">
    <source>
        <dbReference type="SAM" id="MobiDB-lite"/>
    </source>
</evidence>
<feature type="coiled-coil region" evidence="6">
    <location>
        <begin position="1162"/>
        <end position="1232"/>
    </location>
</feature>
<dbReference type="InterPro" id="IPR011993">
    <property type="entry name" value="PH-like_dom_sf"/>
</dbReference>
<feature type="compositionally biased region" description="Polar residues" evidence="7">
    <location>
        <begin position="1399"/>
        <end position="1424"/>
    </location>
</feature>
<feature type="domain" description="PH" evidence="8">
    <location>
        <begin position="774"/>
        <end position="879"/>
    </location>
</feature>
<dbReference type="GO" id="GO:0008270">
    <property type="term" value="F:zinc ion binding"/>
    <property type="evidence" value="ECO:0007669"/>
    <property type="project" value="UniProtKB-KW"/>
</dbReference>
<dbReference type="OMA" id="WTPNVPK"/>
<dbReference type="CDD" id="cd15789">
    <property type="entry name" value="PH_ARHGEF2_18_like"/>
    <property type="match status" value="1"/>
</dbReference>